<accession>A0A5N5SY91</accession>
<dbReference type="EC" id="3.2.2.31" evidence="4"/>
<dbReference type="InterPro" id="IPR023170">
    <property type="entry name" value="HhH_base_excis_C"/>
</dbReference>
<dbReference type="OrthoDB" id="10248838at2759"/>
<name>A0A5N5SY91_9CRUS</name>
<evidence type="ECO:0000256" key="12">
    <source>
        <dbReference type="ARBA" id="ARBA00023204"/>
    </source>
</evidence>
<keyword evidence="13" id="KW-0326">Glycosidase</keyword>
<dbReference type="PANTHER" id="PTHR42944">
    <property type="entry name" value="ADENINE DNA GLYCOSYLASE"/>
    <property type="match status" value="1"/>
</dbReference>
<dbReference type="Proteomes" id="UP000326759">
    <property type="component" value="Unassembled WGS sequence"/>
</dbReference>
<dbReference type="Gene3D" id="1.10.1670.10">
    <property type="entry name" value="Helix-hairpin-Helix base-excision DNA repair enzymes (C-terminal)"/>
    <property type="match status" value="1"/>
</dbReference>
<gene>
    <name evidence="15" type="primary">Mutyh</name>
    <name evidence="15" type="ORF">Anas_03627</name>
</gene>
<dbReference type="InterPro" id="IPR011257">
    <property type="entry name" value="DNA_glycosylase"/>
</dbReference>
<dbReference type="GO" id="GO:0005634">
    <property type="term" value="C:nucleus"/>
    <property type="evidence" value="ECO:0007669"/>
    <property type="project" value="TreeGrafter"/>
</dbReference>
<comment type="caution">
    <text evidence="15">The sequence shown here is derived from an EMBL/GenBank/DDBJ whole genome shotgun (WGS) entry which is preliminary data.</text>
</comment>
<keyword evidence="7" id="KW-0479">Metal-binding</keyword>
<evidence type="ECO:0000256" key="7">
    <source>
        <dbReference type="ARBA" id="ARBA00022723"/>
    </source>
</evidence>
<keyword evidence="10" id="KW-0408">Iron</keyword>
<dbReference type="EMBL" id="SEYY01018805">
    <property type="protein sequence ID" value="KAB7498967.1"/>
    <property type="molecule type" value="Genomic_DNA"/>
</dbReference>
<dbReference type="GO" id="GO:0034039">
    <property type="term" value="F:8-oxo-7,8-dihydroguanine DNA N-glycosylase activity"/>
    <property type="evidence" value="ECO:0007669"/>
    <property type="project" value="TreeGrafter"/>
</dbReference>
<evidence type="ECO:0000256" key="11">
    <source>
        <dbReference type="ARBA" id="ARBA00023014"/>
    </source>
</evidence>
<dbReference type="GO" id="GO:0051539">
    <property type="term" value="F:4 iron, 4 sulfur cluster binding"/>
    <property type="evidence" value="ECO:0007669"/>
    <property type="project" value="UniProtKB-KW"/>
</dbReference>
<keyword evidence="11" id="KW-0411">Iron-sulfur</keyword>
<dbReference type="InterPro" id="IPR044298">
    <property type="entry name" value="MIG/MutY"/>
</dbReference>
<feature type="domain" description="HhH-GPD" evidence="14">
    <location>
        <begin position="1"/>
        <end position="153"/>
    </location>
</feature>
<evidence type="ECO:0000256" key="9">
    <source>
        <dbReference type="ARBA" id="ARBA00022801"/>
    </source>
</evidence>
<dbReference type="GO" id="GO:0035485">
    <property type="term" value="F:adenine/guanine mispair binding"/>
    <property type="evidence" value="ECO:0007669"/>
    <property type="project" value="TreeGrafter"/>
</dbReference>
<evidence type="ECO:0000313" key="15">
    <source>
        <dbReference type="EMBL" id="KAB7498967.1"/>
    </source>
</evidence>
<keyword evidence="6" id="KW-0004">4Fe-4S</keyword>
<comment type="similarity">
    <text evidence="3">Belongs to the Nth/MutY family.</text>
</comment>
<comment type="catalytic activity">
    <reaction evidence="1">
        <text>Hydrolyzes free adenine bases from 7,8-dihydro-8-oxoguanine:adenine mismatched double-stranded DNA, leaving an apurinic site.</text>
        <dbReference type="EC" id="3.2.2.31"/>
    </reaction>
</comment>
<keyword evidence="12" id="KW-0234">DNA repair</keyword>
<dbReference type="CDD" id="cd00056">
    <property type="entry name" value="ENDO3c"/>
    <property type="match status" value="1"/>
</dbReference>
<dbReference type="FunFam" id="1.10.1670.10:FF:000002">
    <property type="entry name" value="Adenine DNA glycosylase"/>
    <property type="match status" value="1"/>
</dbReference>
<dbReference type="SMART" id="SM00525">
    <property type="entry name" value="FES"/>
    <property type="match status" value="1"/>
</dbReference>
<evidence type="ECO:0000256" key="3">
    <source>
        <dbReference type="ARBA" id="ARBA00008343"/>
    </source>
</evidence>
<dbReference type="PANTHER" id="PTHR42944:SF1">
    <property type="entry name" value="ADENINE DNA GLYCOSYLASE"/>
    <property type="match status" value="1"/>
</dbReference>
<dbReference type="Pfam" id="PF10576">
    <property type="entry name" value="EndIII_4Fe-2S"/>
    <property type="match status" value="1"/>
</dbReference>
<dbReference type="SUPFAM" id="SSF48150">
    <property type="entry name" value="DNA-glycosylase"/>
    <property type="match status" value="1"/>
</dbReference>
<dbReference type="InterPro" id="IPR003651">
    <property type="entry name" value="Endonuclease3_FeS-loop_motif"/>
</dbReference>
<dbReference type="GO" id="GO:0000701">
    <property type="term" value="F:purine-specific mismatch base pair DNA N-glycosylase activity"/>
    <property type="evidence" value="ECO:0007669"/>
    <property type="project" value="UniProtKB-EC"/>
</dbReference>
<evidence type="ECO:0000313" key="16">
    <source>
        <dbReference type="Proteomes" id="UP000326759"/>
    </source>
</evidence>
<sequence>MCQQTQVATVIDYYNKWMLQWPTVDKLADASLEEVNKTWAGLGYYSRARRLHEGALKITRNLNGKFPKGRDCIRKELPGVGRYTASAIASISSKEPVGVVDGNVFRVLSRIRAIGADISSQCVIEEMWKMSDELVDEDDPGDFNQALMELGALICTPKTPKCSSCPVKNLCVSYSLADKKAIGKFSENKLRENCIVDLECRVQNFPRKSKKTLVKNKISAVVIVRKEGEEVNVPQYLFIQRPKK</sequence>
<protein>
    <recommendedName>
        <fullName evidence="5">Adenine DNA glycosylase</fullName>
        <ecNumber evidence="4">3.2.2.31</ecNumber>
    </recommendedName>
</protein>
<evidence type="ECO:0000256" key="5">
    <source>
        <dbReference type="ARBA" id="ARBA00022023"/>
    </source>
</evidence>
<evidence type="ECO:0000256" key="8">
    <source>
        <dbReference type="ARBA" id="ARBA00022763"/>
    </source>
</evidence>
<keyword evidence="9" id="KW-0378">Hydrolase</keyword>
<organism evidence="15 16">
    <name type="scientific">Armadillidium nasatum</name>
    <dbReference type="NCBI Taxonomy" id="96803"/>
    <lineage>
        <taxon>Eukaryota</taxon>
        <taxon>Metazoa</taxon>
        <taxon>Ecdysozoa</taxon>
        <taxon>Arthropoda</taxon>
        <taxon>Crustacea</taxon>
        <taxon>Multicrustacea</taxon>
        <taxon>Malacostraca</taxon>
        <taxon>Eumalacostraca</taxon>
        <taxon>Peracarida</taxon>
        <taxon>Isopoda</taxon>
        <taxon>Oniscidea</taxon>
        <taxon>Crinocheta</taxon>
        <taxon>Armadillidiidae</taxon>
        <taxon>Armadillidium</taxon>
    </lineage>
</organism>
<proteinExistence type="inferred from homology"/>
<reference evidence="15 16" key="1">
    <citation type="journal article" date="2019" name="PLoS Biol.">
        <title>Sex chromosomes control vertical transmission of feminizing Wolbachia symbionts in an isopod.</title>
        <authorList>
            <person name="Becking T."/>
            <person name="Chebbi M.A."/>
            <person name="Giraud I."/>
            <person name="Moumen B."/>
            <person name="Laverre T."/>
            <person name="Caubet Y."/>
            <person name="Peccoud J."/>
            <person name="Gilbert C."/>
            <person name="Cordaux R."/>
        </authorList>
    </citation>
    <scope>NUCLEOTIDE SEQUENCE [LARGE SCALE GENOMIC DNA]</scope>
    <source>
        <strain evidence="15">ANa2</strain>
        <tissue evidence="15">Whole body excluding digestive tract and cuticle</tissue>
    </source>
</reference>
<evidence type="ECO:0000256" key="6">
    <source>
        <dbReference type="ARBA" id="ARBA00022485"/>
    </source>
</evidence>
<dbReference type="InterPro" id="IPR003265">
    <property type="entry name" value="HhH-GPD_domain"/>
</dbReference>
<evidence type="ECO:0000256" key="13">
    <source>
        <dbReference type="ARBA" id="ARBA00023295"/>
    </source>
</evidence>
<keyword evidence="16" id="KW-1185">Reference proteome</keyword>
<dbReference type="GO" id="GO:0032357">
    <property type="term" value="F:oxidized purine DNA binding"/>
    <property type="evidence" value="ECO:0007669"/>
    <property type="project" value="TreeGrafter"/>
</dbReference>
<evidence type="ECO:0000256" key="10">
    <source>
        <dbReference type="ARBA" id="ARBA00023004"/>
    </source>
</evidence>
<evidence type="ECO:0000259" key="14">
    <source>
        <dbReference type="SMART" id="SM00478"/>
    </source>
</evidence>
<keyword evidence="8" id="KW-0227">DNA damage</keyword>
<evidence type="ECO:0000256" key="4">
    <source>
        <dbReference type="ARBA" id="ARBA00012045"/>
    </source>
</evidence>
<comment type="cofactor">
    <cofactor evidence="2">
        <name>[4Fe-4S] cluster</name>
        <dbReference type="ChEBI" id="CHEBI:49883"/>
    </cofactor>
</comment>
<evidence type="ECO:0000256" key="1">
    <source>
        <dbReference type="ARBA" id="ARBA00000843"/>
    </source>
</evidence>
<dbReference type="Gene3D" id="1.10.340.30">
    <property type="entry name" value="Hypothetical protein, domain 2"/>
    <property type="match status" value="1"/>
</dbReference>
<dbReference type="Pfam" id="PF00730">
    <property type="entry name" value="HhH-GPD"/>
    <property type="match status" value="1"/>
</dbReference>
<dbReference type="GO" id="GO:0046872">
    <property type="term" value="F:metal ion binding"/>
    <property type="evidence" value="ECO:0007669"/>
    <property type="project" value="UniProtKB-KW"/>
</dbReference>
<dbReference type="SMART" id="SM00478">
    <property type="entry name" value="ENDO3c"/>
    <property type="match status" value="1"/>
</dbReference>
<feature type="non-terminal residue" evidence="15">
    <location>
        <position position="244"/>
    </location>
</feature>
<evidence type="ECO:0000256" key="2">
    <source>
        <dbReference type="ARBA" id="ARBA00001966"/>
    </source>
</evidence>
<dbReference type="GO" id="GO:0006284">
    <property type="term" value="P:base-excision repair"/>
    <property type="evidence" value="ECO:0007669"/>
    <property type="project" value="InterPro"/>
</dbReference>
<dbReference type="AlphaFoldDB" id="A0A5N5SY91"/>
<dbReference type="GO" id="GO:0006298">
    <property type="term" value="P:mismatch repair"/>
    <property type="evidence" value="ECO:0007669"/>
    <property type="project" value="TreeGrafter"/>
</dbReference>